<comment type="caution">
    <text evidence="2">The sequence shown here is derived from an EMBL/GenBank/DDBJ whole genome shotgun (WGS) entry which is preliminary data.</text>
</comment>
<evidence type="ECO:0000256" key="1">
    <source>
        <dbReference type="SAM" id="MobiDB-lite"/>
    </source>
</evidence>
<dbReference type="AlphaFoldDB" id="A0A4Y7SYW9"/>
<protein>
    <submittedName>
        <fullName evidence="2">Uncharacterized protein</fullName>
    </submittedName>
</protein>
<evidence type="ECO:0000313" key="3">
    <source>
        <dbReference type="Proteomes" id="UP000298030"/>
    </source>
</evidence>
<feature type="compositionally biased region" description="Polar residues" evidence="1">
    <location>
        <begin position="15"/>
        <end position="29"/>
    </location>
</feature>
<reference evidence="2 3" key="1">
    <citation type="journal article" date="2019" name="Nat. Ecol. Evol.">
        <title>Megaphylogeny resolves global patterns of mushroom evolution.</title>
        <authorList>
            <person name="Varga T."/>
            <person name="Krizsan K."/>
            <person name="Foldi C."/>
            <person name="Dima B."/>
            <person name="Sanchez-Garcia M."/>
            <person name="Sanchez-Ramirez S."/>
            <person name="Szollosi G.J."/>
            <person name="Szarkandi J.G."/>
            <person name="Papp V."/>
            <person name="Albert L."/>
            <person name="Andreopoulos W."/>
            <person name="Angelini C."/>
            <person name="Antonin V."/>
            <person name="Barry K.W."/>
            <person name="Bougher N.L."/>
            <person name="Buchanan P."/>
            <person name="Buyck B."/>
            <person name="Bense V."/>
            <person name="Catcheside P."/>
            <person name="Chovatia M."/>
            <person name="Cooper J."/>
            <person name="Damon W."/>
            <person name="Desjardin D."/>
            <person name="Finy P."/>
            <person name="Geml J."/>
            <person name="Haridas S."/>
            <person name="Hughes K."/>
            <person name="Justo A."/>
            <person name="Karasinski D."/>
            <person name="Kautmanova I."/>
            <person name="Kiss B."/>
            <person name="Kocsube S."/>
            <person name="Kotiranta H."/>
            <person name="LaButti K.M."/>
            <person name="Lechner B.E."/>
            <person name="Liimatainen K."/>
            <person name="Lipzen A."/>
            <person name="Lukacs Z."/>
            <person name="Mihaltcheva S."/>
            <person name="Morgado L.N."/>
            <person name="Niskanen T."/>
            <person name="Noordeloos M.E."/>
            <person name="Ohm R.A."/>
            <person name="Ortiz-Santana B."/>
            <person name="Ovrebo C."/>
            <person name="Racz N."/>
            <person name="Riley R."/>
            <person name="Savchenko A."/>
            <person name="Shiryaev A."/>
            <person name="Soop K."/>
            <person name="Spirin V."/>
            <person name="Szebenyi C."/>
            <person name="Tomsovsky M."/>
            <person name="Tulloss R.E."/>
            <person name="Uehling J."/>
            <person name="Grigoriev I.V."/>
            <person name="Vagvolgyi C."/>
            <person name="Papp T."/>
            <person name="Martin F.M."/>
            <person name="Miettinen O."/>
            <person name="Hibbett D.S."/>
            <person name="Nagy L.G."/>
        </authorList>
    </citation>
    <scope>NUCLEOTIDE SEQUENCE [LARGE SCALE GENOMIC DNA]</scope>
    <source>
        <strain evidence="2 3">FP101781</strain>
    </source>
</reference>
<dbReference type="Proteomes" id="UP000298030">
    <property type="component" value="Unassembled WGS sequence"/>
</dbReference>
<accession>A0A4Y7SYW9</accession>
<gene>
    <name evidence="2" type="ORF">FA13DRAFT_1737033</name>
</gene>
<name>A0A4Y7SYW9_COPMI</name>
<sequence length="62" mass="6641">MAKSCLVLLVPRSRLGSNAASETGPNPATFSPDRARDRVHIPILNLGNERTPGNDNDRITGT</sequence>
<evidence type="ECO:0000313" key="2">
    <source>
        <dbReference type="EMBL" id="TEB26824.1"/>
    </source>
</evidence>
<keyword evidence="3" id="KW-1185">Reference proteome</keyword>
<proteinExistence type="predicted"/>
<feature type="region of interest" description="Disordered" evidence="1">
    <location>
        <begin position="14"/>
        <end position="62"/>
    </location>
</feature>
<dbReference type="EMBL" id="QPFP01000045">
    <property type="protein sequence ID" value="TEB26824.1"/>
    <property type="molecule type" value="Genomic_DNA"/>
</dbReference>
<organism evidence="2 3">
    <name type="scientific">Coprinellus micaceus</name>
    <name type="common">Glistening ink-cap mushroom</name>
    <name type="synonym">Coprinus micaceus</name>
    <dbReference type="NCBI Taxonomy" id="71717"/>
    <lineage>
        <taxon>Eukaryota</taxon>
        <taxon>Fungi</taxon>
        <taxon>Dikarya</taxon>
        <taxon>Basidiomycota</taxon>
        <taxon>Agaricomycotina</taxon>
        <taxon>Agaricomycetes</taxon>
        <taxon>Agaricomycetidae</taxon>
        <taxon>Agaricales</taxon>
        <taxon>Agaricineae</taxon>
        <taxon>Psathyrellaceae</taxon>
        <taxon>Coprinellus</taxon>
    </lineage>
</organism>